<evidence type="ECO:0000313" key="2">
    <source>
        <dbReference type="Proteomes" id="UP001153737"/>
    </source>
</evidence>
<reference evidence="1" key="1">
    <citation type="submission" date="2022-01" db="EMBL/GenBank/DDBJ databases">
        <authorList>
            <person name="King R."/>
        </authorList>
    </citation>
    <scope>NUCLEOTIDE SEQUENCE</scope>
</reference>
<dbReference type="EMBL" id="OU896708">
    <property type="protein sequence ID" value="CAG9818506.1"/>
    <property type="molecule type" value="Genomic_DNA"/>
</dbReference>
<name>A0A9N9SG77_PHACE</name>
<keyword evidence="2" id="KW-1185">Reference proteome</keyword>
<dbReference type="AlphaFoldDB" id="A0A9N9SG77"/>
<dbReference type="OrthoDB" id="27237at2759"/>
<dbReference type="PANTHER" id="PTHR13060:SF0">
    <property type="entry name" value="PROTEIN ECDYSONELESS HOMOLOG"/>
    <property type="match status" value="1"/>
</dbReference>
<protein>
    <submittedName>
        <fullName evidence="1">Uncharacterized protein</fullName>
    </submittedName>
</protein>
<dbReference type="GO" id="GO:0005634">
    <property type="term" value="C:nucleus"/>
    <property type="evidence" value="ECO:0007669"/>
    <property type="project" value="TreeGrafter"/>
</dbReference>
<dbReference type="InterPro" id="IPR010770">
    <property type="entry name" value="Ecd"/>
</dbReference>
<sequence length="202" mass="22858">MANINNVLESVREDDFVEYFLFPPVSTEDENEQELILSTLLDKANKIITKYTKDYLWHKDEFKLLLRTSTTNSLHFIEGNKEDLPPHLYGVSHYGDNIEDEWFMVFILQQLTKEIAGVIARVADSDGEFLLIEAADFLPSWANPETCENRVYLYDGNIHLIPNTAGAAEEAITVSDALSVIRKDPGRTMASADIQSCVGRKV</sequence>
<proteinExistence type="predicted"/>
<dbReference type="PANTHER" id="PTHR13060">
    <property type="entry name" value="SGT1 PROTEIN HSGT1 SUPPRESSOR OF GCR2"/>
    <property type="match status" value="1"/>
</dbReference>
<accession>A0A9N9SG77</accession>
<evidence type="ECO:0000313" key="1">
    <source>
        <dbReference type="EMBL" id="CAG9818506.1"/>
    </source>
</evidence>
<reference evidence="1" key="2">
    <citation type="submission" date="2022-10" db="EMBL/GenBank/DDBJ databases">
        <authorList>
            <consortium name="ENA_rothamsted_submissions"/>
            <consortium name="culmorum"/>
            <person name="King R."/>
        </authorList>
    </citation>
    <scope>NUCLEOTIDE SEQUENCE</scope>
</reference>
<dbReference type="Pfam" id="PF07093">
    <property type="entry name" value="SGT1"/>
    <property type="match status" value="1"/>
</dbReference>
<gene>
    <name evidence="1" type="ORF">PHAECO_LOCUS6401</name>
</gene>
<dbReference type="Proteomes" id="UP001153737">
    <property type="component" value="Chromosome 2"/>
</dbReference>
<organism evidence="1 2">
    <name type="scientific">Phaedon cochleariae</name>
    <name type="common">Mustard beetle</name>
    <dbReference type="NCBI Taxonomy" id="80249"/>
    <lineage>
        <taxon>Eukaryota</taxon>
        <taxon>Metazoa</taxon>
        <taxon>Ecdysozoa</taxon>
        <taxon>Arthropoda</taxon>
        <taxon>Hexapoda</taxon>
        <taxon>Insecta</taxon>
        <taxon>Pterygota</taxon>
        <taxon>Neoptera</taxon>
        <taxon>Endopterygota</taxon>
        <taxon>Coleoptera</taxon>
        <taxon>Polyphaga</taxon>
        <taxon>Cucujiformia</taxon>
        <taxon>Chrysomeloidea</taxon>
        <taxon>Chrysomelidae</taxon>
        <taxon>Chrysomelinae</taxon>
        <taxon>Chrysomelini</taxon>
        <taxon>Phaedon</taxon>
    </lineage>
</organism>